<sequence length="51" mass="5398">MQKLIDVFHSLTFEGVMCGSVQTGWHCFGCIDGCGLGCQGTVVKSVSKESS</sequence>
<comment type="caution">
    <text evidence="1">The sequence shown here is derived from an EMBL/GenBank/DDBJ whole genome shotgun (WGS) entry which is preliminary data.</text>
</comment>
<proteinExistence type="predicted"/>
<dbReference type="Proteomes" id="UP000036367">
    <property type="component" value="Unassembled WGS sequence"/>
</dbReference>
<gene>
    <name evidence="1" type="ORF">RISK_000667</name>
</gene>
<evidence type="ECO:0000313" key="2">
    <source>
        <dbReference type="Proteomes" id="UP000036367"/>
    </source>
</evidence>
<reference evidence="1" key="1">
    <citation type="submission" date="2015-05" db="EMBL/GenBank/DDBJ databases">
        <title>Permanent draft genome of Rhodopirellula islandicus K833.</title>
        <authorList>
            <person name="Kizina J."/>
            <person name="Richter M."/>
            <person name="Glockner F.O."/>
            <person name="Harder J."/>
        </authorList>
    </citation>
    <scope>NUCLEOTIDE SEQUENCE [LARGE SCALE GENOMIC DNA]</scope>
    <source>
        <strain evidence="1">K833</strain>
    </source>
</reference>
<dbReference type="STRING" id="595434.RISK_000667"/>
<name>A0A0J1EQ19_RHOIS</name>
<organism evidence="1 2">
    <name type="scientific">Rhodopirellula islandica</name>
    <dbReference type="NCBI Taxonomy" id="595434"/>
    <lineage>
        <taxon>Bacteria</taxon>
        <taxon>Pseudomonadati</taxon>
        <taxon>Planctomycetota</taxon>
        <taxon>Planctomycetia</taxon>
        <taxon>Pirellulales</taxon>
        <taxon>Pirellulaceae</taxon>
        <taxon>Rhodopirellula</taxon>
    </lineage>
</organism>
<accession>A0A0J1EQ19</accession>
<dbReference type="EMBL" id="LECT01000006">
    <property type="protein sequence ID" value="KLU07589.1"/>
    <property type="molecule type" value="Genomic_DNA"/>
</dbReference>
<keyword evidence="2" id="KW-1185">Reference proteome</keyword>
<protein>
    <submittedName>
        <fullName evidence="1">Uncharacterized protein</fullName>
    </submittedName>
</protein>
<dbReference type="AlphaFoldDB" id="A0A0J1EQ19"/>
<evidence type="ECO:0000313" key="1">
    <source>
        <dbReference type="EMBL" id="KLU07589.1"/>
    </source>
</evidence>